<feature type="compositionally biased region" description="Low complexity" evidence="1">
    <location>
        <begin position="251"/>
        <end position="267"/>
    </location>
</feature>
<feature type="compositionally biased region" description="Low complexity" evidence="1">
    <location>
        <begin position="289"/>
        <end position="302"/>
    </location>
</feature>
<name>A0AAW5C3B1_9FIRM</name>
<gene>
    <name evidence="3" type="ORF">L0N08_18195</name>
</gene>
<feature type="compositionally biased region" description="Polar residues" evidence="1">
    <location>
        <begin position="569"/>
        <end position="589"/>
    </location>
</feature>
<dbReference type="Proteomes" id="UP001299608">
    <property type="component" value="Unassembled WGS sequence"/>
</dbReference>
<comment type="caution">
    <text evidence="3">The sequence shown here is derived from an EMBL/GenBank/DDBJ whole genome shotgun (WGS) entry which is preliminary data.</text>
</comment>
<evidence type="ECO:0000259" key="2">
    <source>
        <dbReference type="Pfam" id="PF19623"/>
    </source>
</evidence>
<evidence type="ECO:0000313" key="4">
    <source>
        <dbReference type="Proteomes" id="UP001299608"/>
    </source>
</evidence>
<feature type="compositionally biased region" description="Basic and acidic residues" evidence="1">
    <location>
        <begin position="606"/>
        <end position="615"/>
    </location>
</feature>
<reference evidence="3" key="1">
    <citation type="submission" date="2022-01" db="EMBL/GenBank/DDBJ databases">
        <title>Collection of gut derived symbiotic bacterial strains cultured from healthy donors.</title>
        <authorList>
            <person name="Lin H."/>
            <person name="Kohout C."/>
            <person name="Waligurski E."/>
            <person name="Pamer E.G."/>
        </authorList>
    </citation>
    <scope>NUCLEOTIDE SEQUENCE</scope>
    <source>
        <strain evidence="3">DFI.6.55</strain>
    </source>
</reference>
<dbReference type="EMBL" id="JAKNGE010000023">
    <property type="protein sequence ID" value="MCG4747360.1"/>
    <property type="molecule type" value="Genomic_DNA"/>
</dbReference>
<dbReference type="Pfam" id="PF19623">
    <property type="entry name" value="DUF6128"/>
    <property type="match status" value="1"/>
</dbReference>
<evidence type="ECO:0000313" key="3">
    <source>
        <dbReference type="EMBL" id="MCG4747360.1"/>
    </source>
</evidence>
<sequence length="883" mass="94835">MTNYRRLISYIYAYEGEVKGKNIGFAKLESRNGQCKLSVNVKKVYVGSSDLGVYLLAPGKEILLGNIFIRGGSGEFRAVVSVENAADSGYSMDHCYGLTIHEADDSWRAYTTIWEDAVAHAAEVELADVTSGRLGDSEQQIHKKVEELAREIGDKKIPLLESSRSMEPAGVRNTDVPETGTAAASGTGNDQMELAGAGAADMELAGAGAADMELAGAGAADMELAGAEAADGGQPAPESVGVELTGAGPSGTELMGTESLEGELSGEGPFGAEPAGSGCLEGELSGTQSSGAGPEEAGSAGKEMSDAKSADAVTAGRESADVKLAGAELADEAMAGRDSTDNPQPGWPGENTVQDHEIPVWGESAMETEAGAGCAENTDNQWYQYNDTQPENNMGQYNAAKPEMGMHPASDRAQMPGGQTGAWPRAGEQMGMEFWQESGTLRQREMLRRAGRYPRANITVRQNGQGAAQEPARTPAPSDRNTPGQAAMLPDRNTPGQAVMPPDRNTLGETVMPPDRNTLGETVMPPDRNTPNQTAMPSDTDTQGQTAENTDAWIGNPASADTGVPVRSSIPTCPNMQNRRGMQPRQNMRFNRGMPQRGMAQPEEEAALRQDRRPDSNVMAGRPESWNTPAVNAPVVNPPVMNTTEGNARQGNAPQNNARQGNAPQNNAPQGNAPQNNAPQENAPQNNAPQGNAPQGNTPQNNAPQGNAQQGNVPQNNTPQDNVPEANVQAGNVREEDILLGNPQDLQRLEEEEQEDIGPHKLWEGFRKRYAKIQAFDSANGCEILTIKPQDIGLLPRENWNYGNNSFLLHGYYNYRYLILARIGSEEQGRVRYILGVPGHYYSNEKYMASMFGFPHFVLSKKQPSQDGRFGYWYADVRMDNQD</sequence>
<dbReference type="RefSeq" id="WP_238053732.1">
    <property type="nucleotide sequence ID" value="NZ_JAKNGE010000023.1"/>
</dbReference>
<feature type="region of interest" description="Disordered" evidence="1">
    <location>
        <begin position="228"/>
        <end position="316"/>
    </location>
</feature>
<feature type="region of interest" description="Disordered" evidence="1">
    <location>
        <begin position="333"/>
        <end position="352"/>
    </location>
</feature>
<feature type="compositionally biased region" description="Polar residues" evidence="1">
    <location>
        <begin position="529"/>
        <end position="549"/>
    </location>
</feature>
<accession>A0AAW5C3B1</accession>
<evidence type="ECO:0000256" key="1">
    <source>
        <dbReference type="SAM" id="MobiDB-lite"/>
    </source>
</evidence>
<proteinExistence type="predicted"/>
<dbReference type="AlphaFoldDB" id="A0AAW5C3B1"/>
<feature type="region of interest" description="Disordered" evidence="1">
    <location>
        <begin position="159"/>
        <end position="192"/>
    </location>
</feature>
<organism evidence="3 4">
    <name type="scientific">Enterocloster aldenensis</name>
    <dbReference type="NCBI Taxonomy" id="358742"/>
    <lineage>
        <taxon>Bacteria</taxon>
        <taxon>Bacillati</taxon>
        <taxon>Bacillota</taxon>
        <taxon>Clostridia</taxon>
        <taxon>Lachnospirales</taxon>
        <taxon>Lachnospiraceae</taxon>
        <taxon>Enterocloster</taxon>
    </lineage>
</organism>
<feature type="region of interest" description="Disordered" evidence="1">
    <location>
        <begin position="458"/>
        <end position="725"/>
    </location>
</feature>
<feature type="compositionally biased region" description="Low complexity" evidence="1">
    <location>
        <begin position="627"/>
        <end position="712"/>
    </location>
</feature>
<feature type="domain" description="DUF6128" evidence="2">
    <location>
        <begin position="786"/>
        <end position="874"/>
    </location>
</feature>
<protein>
    <submittedName>
        <fullName evidence="3">DUF6128 domain-containing protein</fullName>
    </submittedName>
</protein>
<dbReference type="InterPro" id="IPR046131">
    <property type="entry name" value="DUF6128"/>
</dbReference>